<sequence length="449" mass="48804">MSYSPTFLVFPEGRTGRTAFDQPQHHRYAPASSLCLHDKHGGFEVRDAFVGSDEVHAKGRPNGVSCRFGEKPQPRSLPRQTADGAERQDRRGILHRLFDCRREKDQQPRRPPPSGGDARQRGPDREGDSACPLLCDPPAPKRPFSLVDAAIAPPASSAEPPWPSVPGWAAVPNSPTVPFWTGMPGSPIVPGWARTRPVPEGAEVERRNREVREVLTKRDARCNGRPNEQNANGRRPCLVRRSSDLAVRVEAASPGGSLSCTHTPTRGLKKFRSRLNVGRGAGATDARDRKSILRSMPNLDTILGHEDRLERRSARGAAMLRHAEGAALGSGRAARAAPLHALGGRWGCAASARGMHRGAPKLKAASRAATLHSFEISWFLAVQYRAQLHRAATCRSQCRAPSRARFGLPGARTESLAFEAGRPMTATAAATAESRPRSQGELFNFDLTD</sequence>
<evidence type="ECO:0000256" key="1">
    <source>
        <dbReference type="SAM" id="MobiDB-lite"/>
    </source>
</evidence>
<evidence type="ECO:0000313" key="3">
    <source>
        <dbReference type="Proteomes" id="UP000283509"/>
    </source>
</evidence>
<organism evidence="2 3">
    <name type="scientific">Penaeus vannamei</name>
    <name type="common">Whiteleg shrimp</name>
    <name type="synonym">Litopenaeus vannamei</name>
    <dbReference type="NCBI Taxonomy" id="6689"/>
    <lineage>
        <taxon>Eukaryota</taxon>
        <taxon>Metazoa</taxon>
        <taxon>Ecdysozoa</taxon>
        <taxon>Arthropoda</taxon>
        <taxon>Crustacea</taxon>
        <taxon>Multicrustacea</taxon>
        <taxon>Malacostraca</taxon>
        <taxon>Eumalacostraca</taxon>
        <taxon>Eucarida</taxon>
        <taxon>Decapoda</taxon>
        <taxon>Dendrobranchiata</taxon>
        <taxon>Penaeoidea</taxon>
        <taxon>Penaeidae</taxon>
        <taxon>Penaeus</taxon>
    </lineage>
</organism>
<feature type="region of interest" description="Disordered" evidence="1">
    <location>
        <begin position="427"/>
        <end position="449"/>
    </location>
</feature>
<evidence type="ECO:0000313" key="2">
    <source>
        <dbReference type="EMBL" id="ROT85831.1"/>
    </source>
</evidence>
<dbReference type="EMBL" id="QCYY01000173">
    <property type="protein sequence ID" value="ROT85831.1"/>
    <property type="molecule type" value="Genomic_DNA"/>
</dbReference>
<feature type="region of interest" description="Disordered" evidence="1">
    <location>
        <begin position="59"/>
        <end position="137"/>
    </location>
</feature>
<dbReference type="Proteomes" id="UP000283509">
    <property type="component" value="Unassembled WGS sequence"/>
</dbReference>
<feature type="compositionally biased region" description="Basic and acidic residues" evidence="1">
    <location>
        <begin position="84"/>
        <end position="108"/>
    </location>
</feature>
<dbReference type="AlphaFoldDB" id="A0A3R7MLA3"/>
<gene>
    <name evidence="2" type="ORF">C7M84_005624</name>
</gene>
<proteinExistence type="predicted"/>
<keyword evidence="3" id="KW-1185">Reference proteome</keyword>
<reference evidence="2 3" key="1">
    <citation type="submission" date="2018-04" db="EMBL/GenBank/DDBJ databases">
        <authorList>
            <person name="Zhang X."/>
            <person name="Yuan J."/>
            <person name="Li F."/>
            <person name="Xiang J."/>
        </authorList>
    </citation>
    <scope>NUCLEOTIDE SEQUENCE [LARGE SCALE GENOMIC DNA]</scope>
    <source>
        <tissue evidence="2">Muscle</tissue>
    </source>
</reference>
<protein>
    <submittedName>
        <fullName evidence="2">Uncharacterized protein</fullName>
    </submittedName>
</protein>
<reference evidence="2 3" key="2">
    <citation type="submission" date="2019-01" db="EMBL/GenBank/DDBJ databases">
        <title>The decoding of complex shrimp genome reveals the adaptation for benthos swimmer, frequently molting mechanism and breeding impact on genome.</title>
        <authorList>
            <person name="Sun Y."/>
            <person name="Gao Y."/>
            <person name="Yu Y."/>
        </authorList>
    </citation>
    <scope>NUCLEOTIDE SEQUENCE [LARGE SCALE GENOMIC DNA]</scope>
    <source>
        <tissue evidence="2">Muscle</tissue>
    </source>
</reference>
<comment type="caution">
    <text evidence="2">The sequence shown here is derived from an EMBL/GenBank/DDBJ whole genome shotgun (WGS) entry which is preliminary data.</text>
</comment>
<accession>A0A3R7MLA3</accession>
<feature type="compositionally biased region" description="Basic and acidic residues" evidence="1">
    <location>
        <begin position="118"/>
        <end position="128"/>
    </location>
</feature>
<name>A0A3R7MLA3_PENVA</name>